<evidence type="ECO:0000313" key="2">
    <source>
        <dbReference type="EMBL" id="SDJ44788.1"/>
    </source>
</evidence>
<dbReference type="AlphaFoldDB" id="A0A1G8TTD5"/>
<sequence>MSRSEARLLTAFVVVGLALTAAAAALALVGVPDDRAAAPPLAPAPATSRPADAATMPELWRKEVNDARAKIAALGFTARVMPMNPEGITDPKKWVVAGQFPQPGTPLKSSVPIFLQVVPKETASRHRGP</sequence>
<dbReference type="RefSeq" id="WP_090934742.1">
    <property type="nucleotide sequence ID" value="NZ_FNDJ01000010.1"/>
</dbReference>
<accession>A0A1G8TTD5</accession>
<evidence type="ECO:0008006" key="4">
    <source>
        <dbReference type="Google" id="ProtNLM"/>
    </source>
</evidence>
<dbReference type="Gene3D" id="3.30.10.20">
    <property type="match status" value="1"/>
</dbReference>
<dbReference type="EMBL" id="FNDJ01000010">
    <property type="protein sequence ID" value="SDJ44788.1"/>
    <property type="molecule type" value="Genomic_DNA"/>
</dbReference>
<name>A0A1G8TTD5_9ACTN</name>
<organism evidence="2 3">
    <name type="scientific">Nonomuraea jiangxiensis</name>
    <dbReference type="NCBI Taxonomy" id="633440"/>
    <lineage>
        <taxon>Bacteria</taxon>
        <taxon>Bacillati</taxon>
        <taxon>Actinomycetota</taxon>
        <taxon>Actinomycetes</taxon>
        <taxon>Streptosporangiales</taxon>
        <taxon>Streptosporangiaceae</taxon>
        <taxon>Nonomuraea</taxon>
    </lineage>
</organism>
<dbReference type="Proteomes" id="UP000199202">
    <property type="component" value="Unassembled WGS sequence"/>
</dbReference>
<evidence type="ECO:0000256" key="1">
    <source>
        <dbReference type="SAM" id="MobiDB-lite"/>
    </source>
</evidence>
<evidence type="ECO:0000313" key="3">
    <source>
        <dbReference type="Proteomes" id="UP000199202"/>
    </source>
</evidence>
<keyword evidence="3" id="KW-1185">Reference proteome</keyword>
<reference evidence="2 3" key="1">
    <citation type="submission" date="2016-10" db="EMBL/GenBank/DDBJ databases">
        <authorList>
            <person name="de Groot N.N."/>
        </authorList>
    </citation>
    <scope>NUCLEOTIDE SEQUENCE [LARGE SCALE GENOMIC DNA]</scope>
    <source>
        <strain evidence="2 3">CGMCC 4.6533</strain>
    </source>
</reference>
<feature type="region of interest" description="Disordered" evidence="1">
    <location>
        <begin position="37"/>
        <end position="57"/>
    </location>
</feature>
<dbReference type="STRING" id="633440.SAMN05421869_110280"/>
<proteinExistence type="predicted"/>
<gene>
    <name evidence="2" type="ORF">SAMN05421869_110280</name>
</gene>
<protein>
    <recommendedName>
        <fullName evidence="4">PASTA domain-containing protein</fullName>
    </recommendedName>
</protein>